<evidence type="ECO:0000313" key="1">
    <source>
        <dbReference type="EMBL" id="MPC31865.1"/>
    </source>
</evidence>
<name>A0A5B7EEQ2_PORTR</name>
<reference evidence="1 2" key="1">
    <citation type="submission" date="2019-05" db="EMBL/GenBank/DDBJ databases">
        <title>Another draft genome of Portunus trituberculatus and its Hox gene families provides insights of decapod evolution.</title>
        <authorList>
            <person name="Jeong J.-H."/>
            <person name="Song I."/>
            <person name="Kim S."/>
            <person name="Choi T."/>
            <person name="Kim D."/>
            <person name="Ryu S."/>
            <person name="Kim W."/>
        </authorList>
    </citation>
    <scope>NUCLEOTIDE SEQUENCE [LARGE SCALE GENOMIC DNA]</scope>
    <source>
        <tissue evidence="1">Muscle</tissue>
    </source>
</reference>
<proteinExistence type="predicted"/>
<keyword evidence="2" id="KW-1185">Reference proteome</keyword>
<organism evidence="1 2">
    <name type="scientific">Portunus trituberculatus</name>
    <name type="common">Swimming crab</name>
    <name type="synonym">Neptunus trituberculatus</name>
    <dbReference type="NCBI Taxonomy" id="210409"/>
    <lineage>
        <taxon>Eukaryota</taxon>
        <taxon>Metazoa</taxon>
        <taxon>Ecdysozoa</taxon>
        <taxon>Arthropoda</taxon>
        <taxon>Crustacea</taxon>
        <taxon>Multicrustacea</taxon>
        <taxon>Malacostraca</taxon>
        <taxon>Eumalacostraca</taxon>
        <taxon>Eucarida</taxon>
        <taxon>Decapoda</taxon>
        <taxon>Pleocyemata</taxon>
        <taxon>Brachyura</taxon>
        <taxon>Eubrachyura</taxon>
        <taxon>Portunoidea</taxon>
        <taxon>Portunidae</taxon>
        <taxon>Portuninae</taxon>
        <taxon>Portunus</taxon>
    </lineage>
</organism>
<dbReference type="EMBL" id="VSRR010002520">
    <property type="protein sequence ID" value="MPC31865.1"/>
    <property type="molecule type" value="Genomic_DNA"/>
</dbReference>
<accession>A0A5B7EEQ2</accession>
<comment type="caution">
    <text evidence="1">The sequence shown here is derived from an EMBL/GenBank/DDBJ whole genome shotgun (WGS) entry which is preliminary data.</text>
</comment>
<gene>
    <name evidence="1" type="ORF">E2C01_025164</name>
</gene>
<sequence length="67" mass="7618">MLQKQSSLVRVQQQLHTALQHCPFSWMGRTGYADTRHSLLGPAEHRSLGMWLGPQWRSHCILYAAGS</sequence>
<dbReference type="Proteomes" id="UP000324222">
    <property type="component" value="Unassembled WGS sequence"/>
</dbReference>
<evidence type="ECO:0000313" key="2">
    <source>
        <dbReference type="Proteomes" id="UP000324222"/>
    </source>
</evidence>
<protein>
    <submittedName>
        <fullName evidence="1">Uncharacterized protein</fullName>
    </submittedName>
</protein>
<dbReference type="AlphaFoldDB" id="A0A5B7EEQ2"/>